<evidence type="ECO:0000256" key="3">
    <source>
        <dbReference type="ARBA" id="ARBA00022588"/>
    </source>
</evidence>
<dbReference type="InterPro" id="IPR000157">
    <property type="entry name" value="TIR_dom"/>
</dbReference>
<dbReference type="GO" id="GO:0005886">
    <property type="term" value="C:plasma membrane"/>
    <property type="evidence" value="ECO:0007669"/>
    <property type="project" value="TreeGrafter"/>
</dbReference>
<protein>
    <recommendedName>
        <fullName evidence="16">TIR domain-containing protein</fullName>
    </recommendedName>
</protein>
<dbReference type="InterPro" id="IPR035897">
    <property type="entry name" value="Toll_tir_struct_dom_sf"/>
</dbReference>
<evidence type="ECO:0000256" key="4">
    <source>
        <dbReference type="ARBA" id="ARBA00022614"/>
    </source>
</evidence>
<dbReference type="Pfam" id="PF12799">
    <property type="entry name" value="LRR_4"/>
    <property type="match status" value="1"/>
</dbReference>
<dbReference type="FunFam" id="3.40.50.10140:FF:000001">
    <property type="entry name" value="Toll-like receptor 2"/>
    <property type="match status" value="1"/>
</dbReference>
<evidence type="ECO:0000256" key="13">
    <source>
        <dbReference type="ARBA" id="ARBA00023180"/>
    </source>
</evidence>
<dbReference type="InterPro" id="IPR001611">
    <property type="entry name" value="Leu-rich_rpt"/>
</dbReference>
<organism evidence="17 18">
    <name type="scientific">Leptobrachium leishanense</name>
    <name type="common">Leishan spiny toad</name>
    <dbReference type="NCBI Taxonomy" id="445787"/>
    <lineage>
        <taxon>Eukaryota</taxon>
        <taxon>Metazoa</taxon>
        <taxon>Chordata</taxon>
        <taxon>Craniata</taxon>
        <taxon>Vertebrata</taxon>
        <taxon>Euteleostomi</taxon>
        <taxon>Amphibia</taxon>
        <taxon>Batrachia</taxon>
        <taxon>Anura</taxon>
        <taxon>Pelobatoidea</taxon>
        <taxon>Megophryidae</taxon>
        <taxon>Leptobrachium</taxon>
    </lineage>
</organism>
<evidence type="ECO:0000259" key="16">
    <source>
        <dbReference type="PROSITE" id="PS50104"/>
    </source>
</evidence>
<keyword evidence="7" id="KW-0677">Repeat</keyword>
<dbReference type="Gene3D" id="3.40.50.10140">
    <property type="entry name" value="Toll/interleukin-1 receptor homology (TIR) domain"/>
    <property type="match status" value="1"/>
</dbReference>
<name>A0A8C5MZ28_9ANUR</name>
<comment type="similarity">
    <text evidence="2">Belongs to the Toll-like receptor family.</text>
</comment>
<evidence type="ECO:0000256" key="10">
    <source>
        <dbReference type="ARBA" id="ARBA00023027"/>
    </source>
</evidence>
<dbReference type="SMART" id="SM00369">
    <property type="entry name" value="LRR_TYP"/>
    <property type="match status" value="6"/>
</dbReference>
<evidence type="ECO:0000256" key="2">
    <source>
        <dbReference type="ARBA" id="ARBA00009634"/>
    </source>
</evidence>
<evidence type="ECO:0000256" key="14">
    <source>
        <dbReference type="ARBA" id="ARBA00023198"/>
    </source>
</evidence>
<evidence type="ECO:0000256" key="12">
    <source>
        <dbReference type="ARBA" id="ARBA00023170"/>
    </source>
</evidence>
<keyword evidence="11" id="KW-0472">Membrane</keyword>
<keyword evidence="12" id="KW-0675">Receptor</keyword>
<accession>A0A8C5MZ28</accession>
<evidence type="ECO:0000256" key="1">
    <source>
        <dbReference type="ARBA" id="ARBA00004479"/>
    </source>
</evidence>
<dbReference type="GO" id="GO:0045087">
    <property type="term" value="P:innate immune response"/>
    <property type="evidence" value="ECO:0007669"/>
    <property type="project" value="UniProtKB-KW"/>
</dbReference>
<dbReference type="Gene3D" id="3.80.10.10">
    <property type="entry name" value="Ribonuclease Inhibitor"/>
    <property type="match status" value="4"/>
</dbReference>
<keyword evidence="9" id="KW-1133">Transmembrane helix</keyword>
<keyword evidence="8" id="KW-0391">Immunity</keyword>
<dbReference type="PANTHER" id="PTHR24365">
    <property type="entry name" value="TOLL-LIKE RECEPTOR"/>
    <property type="match status" value="1"/>
</dbReference>
<dbReference type="InterPro" id="IPR003591">
    <property type="entry name" value="Leu-rich_rpt_typical-subtyp"/>
</dbReference>
<dbReference type="GO" id="GO:0038023">
    <property type="term" value="F:signaling receptor activity"/>
    <property type="evidence" value="ECO:0007669"/>
    <property type="project" value="TreeGrafter"/>
</dbReference>
<sequence>MGSSRFLPLWLLCLSSTYLSCLCAVRRPCLVMERQYFETYGHLVFYDCSEFFQVNFTIAAYCRIDTYNQNSFLEDVPLDADWLCLNYRTDHTTVKAEIFSHLTSLKSLYVHGFFRLAPESFGSLPQLTTLWIYPENYSIDGKLDFGNLNSLQELYINNIYYSDMNVSTFANLNQLKQFVLANNKINSFSSVTKHLAQMKNLLNLTINNPIGELREEDCLSDELSGNRTVHFGVHFLNLGLQEIYHLENNSLCNFPKLSFFSANFRPNMVENIFYSGVKTADTMSFQYIQFDVMEICVYASRFKVKELQLMKTEMQYLETTIDSCATLKILDISFNNMEEVSSSQIENLKNLTTINMSNNRIKALAVCPFKKSTSMEMELLYLNVSFNLILELREGHFACLKKLQVLDLSDNHIAYITNCTFCGLEKLEVLHLENNHIYAIDEYSFSGLLSLKQLNLHDNQLAEINDWAFYDLKELEEIDLTFINDLEQVWWCKYIASSLRKMSLKTNTENMFLSYEQFTLFSRLESLVIDANYVFIDFCDYFPFYTITELYLSNNVIITCLDNPVAVLGNFINLKKLYYNAYYSGASIVTLNSSLLSLNQLEYLCLDNTEKLVDNSLVNLYVLFQGLVNLKVLHLINSGVGHLNSDVMFQDLKSVTALLIENQNIEEINEEVFSPMRDLKYVYLHDTSIECKCQLSWLSQWILSNKQVSFIDFYDQNCVVTTQSSTMILVTLLENCDAEFHFTMFIVSFLMTLVFMLVSLFYESIWWYTLYLFYTIKCCLNHRLRGEQVDQYEFDVFVSYNTVDEQWVTEELLHNLEHTGPPFFKVCIHNRDFEIGRDIVENIVDSIYKSRWTVCVITRSYLQSHWCSLEMRMATYRLIAENKDSLLLIFLDKISKEEIQCYHRLTKLLDKKTYLEWPDERNGQELFWARLRKVIGGHIERNYEEL</sequence>
<dbReference type="Proteomes" id="UP000694569">
    <property type="component" value="Unplaced"/>
</dbReference>
<dbReference type="PANTHER" id="PTHR24365:SF545">
    <property type="entry name" value="TOLL-LIKE RECEPTOR 12"/>
    <property type="match status" value="1"/>
</dbReference>
<dbReference type="PROSITE" id="PS51450">
    <property type="entry name" value="LRR"/>
    <property type="match status" value="3"/>
</dbReference>
<evidence type="ECO:0000256" key="9">
    <source>
        <dbReference type="ARBA" id="ARBA00022989"/>
    </source>
</evidence>
<dbReference type="Pfam" id="PF13855">
    <property type="entry name" value="LRR_8"/>
    <property type="match status" value="1"/>
</dbReference>
<dbReference type="GO" id="GO:0006954">
    <property type="term" value="P:inflammatory response"/>
    <property type="evidence" value="ECO:0007669"/>
    <property type="project" value="UniProtKB-KW"/>
</dbReference>
<keyword evidence="4" id="KW-0433">Leucine-rich repeat</keyword>
<reference evidence="17" key="2">
    <citation type="submission" date="2025-09" db="UniProtKB">
        <authorList>
            <consortium name="Ensembl"/>
        </authorList>
    </citation>
    <scope>IDENTIFICATION</scope>
</reference>
<dbReference type="PRINTS" id="PR01537">
    <property type="entry name" value="INTRLKN1R1F"/>
</dbReference>
<keyword evidence="5" id="KW-0812">Transmembrane</keyword>
<dbReference type="SMART" id="SM00255">
    <property type="entry name" value="TIR"/>
    <property type="match status" value="1"/>
</dbReference>
<dbReference type="AlphaFoldDB" id="A0A8C5MZ28"/>
<dbReference type="PROSITE" id="PS50104">
    <property type="entry name" value="TIR"/>
    <property type="match status" value="1"/>
</dbReference>
<proteinExistence type="inferred from homology"/>
<evidence type="ECO:0000256" key="11">
    <source>
        <dbReference type="ARBA" id="ARBA00023136"/>
    </source>
</evidence>
<feature type="domain" description="TIR" evidence="16">
    <location>
        <begin position="792"/>
        <end position="935"/>
    </location>
</feature>
<dbReference type="InterPro" id="IPR025875">
    <property type="entry name" value="Leu-rich_rpt_4"/>
</dbReference>
<keyword evidence="3" id="KW-0399">Innate immunity</keyword>
<evidence type="ECO:0000256" key="7">
    <source>
        <dbReference type="ARBA" id="ARBA00022737"/>
    </source>
</evidence>
<feature type="signal peptide" evidence="15">
    <location>
        <begin position="1"/>
        <end position="23"/>
    </location>
</feature>
<comment type="subcellular location">
    <subcellularLocation>
        <location evidence="1">Membrane</location>
        <topology evidence="1">Single-pass type I membrane protein</topology>
    </subcellularLocation>
</comment>
<evidence type="ECO:0000256" key="5">
    <source>
        <dbReference type="ARBA" id="ARBA00022692"/>
    </source>
</evidence>
<dbReference type="Ensembl" id="ENSLLET00000022719.1">
    <property type="protein sequence ID" value="ENSLLEP00000021870.1"/>
    <property type="gene ID" value="ENSLLEG00000013877.1"/>
</dbReference>
<dbReference type="GO" id="GO:0002224">
    <property type="term" value="P:toll-like receptor signaling pathway"/>
    <property type="evidence" value="ECO:0007669"/>
    <property type="project" value="TreeGrafter"/>
</dbReference>
<keyword evidence="18" id="KW-1185">Reference proteome</keyword>
<evidence type="ECO:0000313" key="18">
    <source>
        <dbReference type="Proteomes" id="UP000694569"/>
    </source>
</evidence>
<dbReference type="Pfam" id="PF01582">
    <property type="entry name" value="TIR"/>
    <property type="match status" value="1"/>
</dbReference>
<evidence type="ECO:0000256" key="8">
    <source>
        <dbReference type="ARBA" id="ARBA00022859"/>
    </source>
</evidence>
<dbReference type="SUPFAM" id="SSF52200">
    <property type="entry name" value="Toll/Interleukin receptor TIR domain"/>
    <property type="match status" value="1"/>
</dbReference>
<evidence type="ECO:0000256" key="15">
    <source>
        <dbReference type="SAM" id="SignalP"/>
    </source>
</evidence>
<feature type="chain" id="PRO_5034649532" description="TIR domain-containing protein" evidence="15">
    <location>
        <begin position="24"/>
        <end position="946"/>
    </location>
</feature>
<dbReference type="GeneTree" id="ENSGT00940000166466"/>
<keyword evidence="10" id="KW-0520">NAD</keyword>
<dbReference type="InterPro" id="IPR032675">
    <property type="entry name" value="LRR_dom_sf"/>
</dbReference>
<keyword evidence="6 15" id="KW-0732">Signal</keyword>
<evidence type="ECO:0000256" key="6">
    <source>
        <dbReference type="ARBA" id="ARBA00022729"/>
    </source>
</evidence>
<keyword evidence="14" id="KW-0395">Inflammatory response</keyword>
<dbReference type="OrthoDB" id="1081807at2759"/>
<dbReference type="SUPFAM" id="SSF52058">
    <property type="entry name" value="L domain-like"/>
    <property type="match status" value="2"/>
</dbReference>
<keyword evidence="13" id="KW-0325">Glycoprotein</keyword>
<dbReference type="SMART" id="SM00365">
    <property type="entry name" value="LRR_SD22"/>
    <property type="match status" value="4"/>
</dbReference>
<evidence type="ECO:0000313" key="17">
    <source>
        <dbReference type="Ensembl" id="ENSLLEP00000021870.1"/>
    </source>
</evidence>
<reference evidence="17" key="1">
    <citation type="submission" date="2025-08" db="UniProtKB">
        <authorList>
            <consortium name="Ensembl"/>
        </authorList>
    </citation>
    <scope>IDENTIFICATION</scope>
</reference>